<evidence type="ECO:0008006" key="4">
    <source>
        <dbReference type="Google" id="ProtNLM"/>
    </source>
</evidence>
<evidence type="ECO:0000256" key="1">
    <source>
        <dbReference type="SAM" id="Phobius"/>
    </source>
</evidence>
<dbReference type="AlphaFoldDB" id="A0A2W5ST56"/>
<accession>A0A2W5ST56</accession>
<feature type="transmembrane region" description="Helical" evidence="1">
    <location>
        <begin position="6"/>
        <end position="26"/>
    </location>
</feature>
<gene>
    <name evidence="2" type="ORF">DI536_30825</name>
</gene>
<protein>
    <recommendedName>
        <fullName evidence="4">GlsB/YeaQ/YmgE family stress response membrane protein</fullName>
    </recommendedName>
</protein>
<feature type="transmembrane region" description="Helical" evidence="1">
    <location>
        <begin position="33"/>
        <end position="51"/>
    </location>
</feature>
<name>A0A2W5ST56_9BACT</name>
<keyword evidence="1" id="KW-1133">Transmembrane helix</keyword>
<reference evidence="2 3" key="1">
    <citation type="submission" date="2017-08" db="EMBL/GenBank/DDBJ databases">
        <title>Infants hospitalized years apart are colonized by the same room-sourced microbial strains.</title>
        <authorList>
            <person name="Brooks B."/>
            <person name="Olm M.R."/>
            <person name="Firek B.A."/>
            <person name="Baker R."/>
            <person name="Thomas B.C."/>
            <person name="Morowitz M.J."/>
            <person name="Banfield J.F."/>
        </authorList>
    </citation>
    <scope>NUCLEOTIDE SEQUENCE [LARGE SCALE GENOMIC DNA]</scope>
    <source>
        <strain evidence="2">S2_003_000_R2_14</strain>
    </source>
</reference>
<comment type="caution">
    <text evidence="2">The sequence shown here is derived from an EMBL/GenBank/DDBJ whole genome shotgun (WGS) entry which is preliminary data.</text>
</comment>
<keyword evidence="1" id="KW-0812">Transmembrane</keyword>
<evidence type="ECO:0000313" key="2">
    <source>
        <dbReference type="EMBL" id="PZR06022.1"/>
    </source>
</evidence>
<evidence type="ECO:0000313" key="3">
    <source>
        <dbReference type="Proteomes" id="UP000249061"/>
    </source>
</evidence>
<sequence>MNFSSALFWWLCIGGVTGWFASLVVPPRGRPHLYVDILFGLLGALAASLAVDKLLPSDLAYYALVLTMAAAFAGACLAVTPLRLLSVRTRPGAR</sequence>
<proteinExistence type="predicted"/>
<keyword evidence="1" id="KW-0472">Membrane</keyword>
<dbReference type="Proteomes" id="UP000249061">
    <property type="component" value="Unassembled WGS sequence"/>
</dbReference>
<organism evidence="2 3">
    <name type="scientific">Archangium gephyra</name>
    <dbReference type="NCBI Taxonomy" id="48"/>
    <lineage>
        <taxon>Bacteria</taxon>
        <taxon>Pseudomonadati</taxon>
        <taxon>Myxococcota</taxon>
        <taxon>Myxococcia</taxon>
        <taxon>Myxococcales</taxon>
        <taxon>Cystobacterineae</taxon>
        <taxon>Archangiaceae</taxon>
        <taxon>Archangium</taxon>
    </lineage>
</organism>
<feature type="transmembrane region" description="Helical" evidence="1">
    <location>
        <begin position="63"/>
        <end position="85"/>
    </location>
</feature>
<dbReference type="EMBL" id="QFQP01000040">
    <property type="protein sequence ID" value="PZR06022.1"/>
    <property type="molecule type" value="Genomic_DNA"/>
</dbReference>